<proteinExistence type="inferred from homology"/>
<keyword evidence="10" id="KW-1185">Reference proteome</keyword>
<evidence type="ECO:0000259" key="8">
    <source>
        <dbReference type="Pfam" id="PF04239"/>
    </source>
</evidence>
<evidence type="ECO:0000313" key="10">
    <source>
        <dbReference type="Proteomes" id="UP000234789"/>
    </source>
</evidence>
<evidence type="ECO:0000256" key="7">
    <source>
        <dbReference type="SAM" id="Phobius"/>
    </source>
</evidence>
<dbReference type="Gene3D" id="3.30.240.20">
    <property type="entry name" value="bsu07140 like domains"/>
    <property type="match status" value="1"/>
</dbReference>
<keyword evidence="4 7" id="KW-0812">Transmembrane</keyword>
<dbReference type="Proteomes" id="UP000234789">
    <property type="component" value="Unassembled WGS sequence"/>
</dbReference>
<accession>A0A2N5NCW5</accession>
<name>A0A2N5NCW5_9BACL</name>
<feature type="domain" description="YetF C-terminal" evidence="8">
    <location>
        <begin position="78"/>
        <end position="145"/>
    </location>
</feature>
<dbReference type="GO" id="GO:0005886">
    <property type="term" value="C:plasma membrane"/>
    <property type="evidence" value="ECO:0007669"/>
    <property type="project" value="UniProtKB-SubCell"/>
</dbReference>
<feature type="transmembrane region" description="Helical" evidence="7">
    <location>
        <begin position="56"/>
        <end position="75"/>
    </location>
</feature>
<sequence>MSFDWVWKSAFLVLVGIVLLRAAGRKPLSQMSIAPAVIMISIGTTIVQPIANHHLWIAIGSAVMFILTLLAVDWLELKSNRFERLVRGGSKIIIENGQIHEANLRKLRHSVDQIEMQLRNLGISSLSEIERATLEPNGLLGYQLTRRARPATVGDLEDLLLKHLPAAAGPAELFDEVSRQGHGTRAVDSKLQ</sequence>
<dbReference type="AlphaFoldDB" id="A0A2N5NCW5"/>
<dbReference type="RefSeq" id="WP_028600215.1">
    <property type="nucleotide sequence ID" value="NZ_BIMM01000097.1"/>
</dbReference>
<protein>
    <recommendedName>
        <fullName evidence="8">YetF C-terminal domain-containing protein</fullName>
    </recommendedName>
</protein>
<dbReference type="PANTHER" id="PTHR34582">
    <property type="entry name" value="UPF0702 TRANSMEMBRANE PROTEIN YCAP"/>
    <property type="match status" value="1"/>
</dbReference>
<comment type="caution">
    <text evidence="9">The sequence shown here is derived from an EMBL/GenBank/DDBJ whole genome shotgun (WGS) entry which is preliminary data.</text>
</comment>
<keyword evidence="3" id="KW-1003">Cell membrane</keyword>
<keyword evidence="5 7" id="KW-1133">Transmembrane helix</keyword>
<gene>
    <name evidence="9" type="ORF">B8V81_0295</name>
</gene>
<evidence type="ECO:0000256" key="3">
    <source>
        <dbReference type="ARBA" id="ARBA00022475"/>
    </source>
</evidence>
<dbReference type="OrthoDB" id="1796697at2"/>
<feature type="transmembrane region" description="Helical" evidence="7">
    <location>
        <begin position="6"/>
        <end position="24"/>
    </location>
</feature>
<dbReference type="InterPro" id="IPR007353">
    <property type="entry name" value="DUF421"/>
</dbReference>
<organism evidence="9 10">
    <name type="scientific">Paenibacillus pasadenensis</name>
    <dbReference type="NCBI Taxonomy" id="217090"/>
    <lineage>
        <taxon>Bacteria</taxon>
        <taxon>Bacillati</taxon>
        <taxon>Bacillota</taxon>
        <taxon>Bacilli</taxon>
        <taxon>Bacillales</taxon>
        <taxon>Paenibacillaceae</taxon>
        <taxon>Paenibacillus</taxon>
    </lineage>
</organism>
<keyword evidence="6 7" id="KW-0472">Membrane</keyword>
<evidence type="ECO:0000256" key="2">
    <source>
        <dbReference type="ARBA" id="ARBA00006448"/>
    </source>
</evidence>
<evidence type="ECO:0000256" key="1">
    <source>
        <dbReference type="ARBA" id="ARBA00004651"/>
    </source>
</evidence>
<reference evidence="9 10" key="1">
    <citation type="submission" date="2017-05" db="EMBL/GenBank/DDBJ databases">
        <title>Functional genome analysis of Paenibacillus pasadenensis strain R16: insights on endophytic life style and antifungal activity.</title>
        <authorList>
            <person name="Passera A."/>
            <person name="Marcolungo L."/>
            <person name="Casati P."/>
            <person name="Brasca M."/>
            <person name="Quaglino F."/>
            <person name="Delledonne M."/>
        </authorList>
    </citation>
    <scope>NUCLEOTIDE SEQUENCE [LARGE SCALE GENOMIC DNA]</scope>
    <source>
        <strain evidence="9 10">R16</strain>
    </source>
</reference>
<dbReference type="Pfam" id="PF04239">
    <property type="entry name" value="DUF421"/>
    <property type="match status" value="1"/>
</dbReference>
<dbReference type="EMBL" id="NFEZ01000001">
    <property type="protein sequence ID" value="PLT48163.1"/>
    <property type="molecule type" value="Genomic_DNA"/>
</dbReference>
<evidence type="ECO:0000256" key="5">
    <source>
        <dbReference type="ARBA" id="ARBA00022989"/>
    </source>
</evidence>
<dbReference type="InterPro" id="IPR023090">
    <property type="entry name" value="UPF0702_alpha/beta_dom_sf"/>
</dbReference>
<comment type="subcellular location">
    <subcellularLocation>
        <location evidence="1">Cell membrane</location>
        <topology evidence="1">Multi-pass membrane protein</topology>
    </subcellularLocation>
</comment>
<evidence type="ECO:0000256" key="4">
    <source>
        <dbReference type="ARBA" id="ARBA00022692"/>
    </source>
</evidence>
<feature type="transmembrane region" description="Helical" evidence="7">
    <location>
        <begin position="31"/>
        <end position="50"/>
    </location>
</feature>
<comment type="similarity">
    <text evidence="2">Belongs to the UPF0702 family.</text>
</comment>
<evidence type="ECO:0000313" key="9">
    <source>
        <dbReference type="EMBL" id="PLT48163.1"/>
    </source>
</evidence>
<dbReference type="PANTHER" id="PTHR34582:SF2">
    <property type="entry name" value="UPF0702 TRANSMEMBRANE PROTEIN YDFR"/>
    <property type="match status" value="1"/>
</dbReference>
<evidence type="ECO:0000256" key="6">
    <source>
        <dbReference type="ARBA" id="ARBA00023136"/>
    </source>
</evidence>